<dbReference type="InterPro" id="IPR056823">
    <property type="entry name" value="TEN-like_YD-shell"/>
</dbReference>
<dbReference type="InterPro" id="IPR050708">
    <property type="entry name" value="T6SS_VgrG/RHS"/>
</dbReference>
<evidence type="ECO:0000256" key="2">
    <source>
        <dbReference type="ARBA" id="ARBA00022525"/>
    </source>
</evidence>
<keyword evidence="5" id="KW-0843">Virulence</keyword>
<dbReference type="InterPro" id="IPR022385">
    <property type="entry name" value="Rhs_assc_core"/>
</dbReference>
<sequence length="2198" mass="246496">MKKVIYTIALCCSFTLLAQEKENIPSQGDTFTYKRLDILETEKDDSKNSDSYLRNESPQLARSSSSSGIGETPGFLSVSLTGAATYEVPIATPPGVRGIAPEISLRYNSQASVGIAGYGWNIGGLSVISRIPSTKYHDSNIDGVDFDSSDRFSLDGQRLVLKSGTYGANGAVYETENYSNLKIISYGTSPYGASYGPSYFIVYYPDGSKAYYGFNSGSKSRTTYAISYWQDHKGVKIDYEYLQSYNSLFISKIKYGTTSGSSTAPINEIRFTYKDISSSGYGSYQQAYINNISFIKDKLLTQIESYSNNIRFRRYTLSHTNLSGYARLNHIQEHSSDLSQKHTWISFQYDTSSDVISYQGLTTTGLNNVEQRNAKTASLDLTGNGKMDYLVYPNAKNKFWLFKDVQNGSYNYPYEVNTGAFKSLFPVTWLNHQGKILEGQGIGVVQEGTNNTVNFKVYSNGTTSPIYYQYTKTWNQPTYSYYLSPNNSTEKRIPFEYVSGDFNGDGLTEVLAIGMPYTSRYCNYHGDCNDPDPCDVTQGPIDCLEQFQKKSGQMRENQNVDKNFLSVGKNASVDNTLEVTAPFDVETTLIGDCNYSCYSSTSNYKSVYKIDLKRDVSSGYVKYSGYLQEHLTGNYKLLTGDFNGDGRTDVMHITEGKKVYVYTFDNSGNMQLLWTTNLYSTYNPDPNWPFLLGDYNGDGKTDFMHPTAKNSKNFVMGLSTGTGFQMGTRTMDFTFHTSTWSGSELNTYNYISIDANGDGKTDVVMHRAKTYNDSSNGTQYIYMYKNEGLRSLSNVLDIRFTQRSSRSTTGNLKHYPIPIFLSSDQENKNLEIAAISHNWIKKFSFNSDLREDALIKEISNNGVTYEIEYKNLDPTIYNQDGIQIYHSGYDQIYPNVDVRIAPDIKVVTMFKRVCTGTPTLKQLFAYQGGVYNVEGLSFLGFQGFVESNWHTGYSDRIFNTSKYDVNLRGAMVAEYSQPNNFNFSIPSSNYILKTTYQHGHSLSGTKVFKSWVNSKLVQNALQGVNINTSYQYDSYNSPTNIVTDYYNHGSTNVTYTYANSTGSTYYIGRATKRVETTTVGGNSFSTEQQFVYSGYQLTQIKSKGNGTSFNTVSFEYDHPFGNVKKQTTTPSGESSRIVQYEYDDSGRFLKKHTDIEGLVTNYQYNADTGTLTSMTNAYGQTTSYEYDIWNRQIKETDYLGKALTTSYEEYSNQYTVTSNGDDGSGMISKFDRLQRLSEVHEKDILGQWIKTKYEYDKFDRVSRVSEPYTGSSPTQWNETLYDFYGRPKEQTLHTGRTFNISYSGLTTTVNDGVKTVSSTVDAMGNTKKVTDPGGTINYTYHGNGSLKTASFNGVLVSTEIDGWGRKTKLIDPSAGTYEYEYNGFGELTKEITPKGTTNYDYSPVGKLQQKIIQGDNTDMTISYTYHPTHKSPTNISMTSADGNNSSYAYTYDTQVRLTSVTENNPYAQFKKSYTYDAFGRVSTEDYYAKLLSNSRTSQKKIVNIYQNGGLKQINNYDNNAVLWQVNSLNARGQITDASYGQIKSLNAFDPFGYLTSIKANKASDNANLMTLTYDFDVQRGTLNSRTNSMFSWSETFGYDNLDRLVSFNDNDGNKNHTYDAFGRITENSAVGGYSYFGSTSYQLSEIDLNIQGDLYYQNNSLQQISFNAFKSPHEIKEDGKDRIGFQYNAFMGRSHRFYGGFEDNLLQRNNRKHYAFDGSMEISHDIATDKTTFVSFIGGNAYDAPAIWRSEQGPSSSNKFYFLHRDHMNSILMITEENGVIAEKRHFDAWGNIVKLTDGNGNDLEDFKIIDRGYTSHEHLSSVGLIHMNGRLYDPNLRRFLSPDNYIQDITSSQNFNRYGYVLNNPLMYWDPSGEQTETGSINSNFIIGTAIALGSFIANSWENIKSWDWKGLGDAIARPYREVGRFFKKLFGGGKKHNSVKEVSNPQNLTMDPLARSSLEYAPTATTGIGQADTGLRILKTYVEFNIGFKRGFIAGAKSTWSFIKSLRTAQGWKNLGQGFVNFAQMGTMYSPEGMLMRVEMGMAINDYVTNIPNMSVYEVSYDLGYIFEQAVETFFVSKGAGMAVNAVKGTATAIRGSTAAVKGVSNIAKTPVGRSGNVMKILTKNSPATIGGRKFTGHALDQMQSRGIISPRTVLDVINNPARTFPGNTPGTSVFIRDNLKIITNKAGDIITVIPQ</sequence>
<evidence type="ECO:0000256" key="4">
    <source>
        <dbReference type="ARBA" id="ARBA00022737"/>
    </source>
</evidence>
<dbReference type="Gene3D" id="2.40.128.340">
    <property type="match status" value="1"/>
</dbReference>
<gene>
    <name evidence="9" type="ORF">MQE36_05335</name>
</gene>
<feature type="chain" id="PRO_5046957775" evidence="7">
    <location>
        <begin position="19"/>
        <end position="2198"/>
    </location>
</feature>
<dbReference type="SUPFAM" id="SSF69318">
    <property type="entry name" value="Integrin alpha N-terminal domain"/>
    <property type="match status" value="1"/>
</dbReference>
<evidence type="ECO:0000256" key="5">
    <source>
        <dbReference type="ARBA" id="ARBA00023026"/>
    </source>
</evidence>
<dbReference type="Gene3D" id="2.180.10.10">
    <property type="entry name" value="RHS repeat-associated core"/>
    <property type="match status" value="2"/>
</dbReference>
<dbReference type="PANTHER" id="PTHR32305">
    <property type="match status" value="1"/>
</dbReference>
<keyword evidence="10" id="KW-1185">Reference proteome</keyword>
<evidence type="ECO:0000313" key="9">
    <source>
        <dbReference type="EMBL" id="UNY99767.1"/>
    </source>
</evidence>
<feature type="compositionally biased region" description="Polar residues" evidence="6">
    <location>
        <begin position="49"/>
        <end position="69"/>
    </location>
</feature>
<dbReference type="InterPro" id="IPR003284">
    <property type="entry name" value="Sal_SpvB"/>
</dbReference>
<evidence type="ECO:0000259" key="8">
    <source>
        <dbReference type="Pfam" id="PF25023"/>
    </source>
</evidence>
<dbReference type="Pfam" id="PF03534">
    <property type="entry name" value="SpvB"/>
    <property type="match status" value="1"/>
</dbReference>
<evidence type="ECO:0000256" key="3">
    <source>
        <dbReference type="ARBA" id="ARBA00022729"/>
    </source>
</evidence>
<dbReference type="InterPro" id="IPR031325">
    <property type="entry name" value="RHS_repeat"/>
</dbReference>
<dbReference type="PANTHER" id="PTHR32305:SF15">
    <property type="entry name" value="PROTEIN RHSA-RELATED"/>
    <property type="match status" value="1"/>
</dbReference>
<keyword evidence="2" id="KW-0964">Secreted</keyword>
<feature type="signal peptide" evidence="7">
    <location>
        <begin position="1"/>
        <end position="18"/>
    </location>
</feature>
<dbReference type="Pfam" id="PF13517">
    <property type="entry name" value="FG-GAP_3"/>
    <property type="match status" value="1"/>
</dbReference>
<dbReference type="Pfam" id="PF05593">
    <property type="entry name" value="RHS_repeat"/>
    <property type="match status" value="1"/>
</dbReference>
<name>A0ABY3YQB4_9FLAO</name>
<evidence type="ECO:0000256" key="1">
    <source>
        <dbReference type="ARBA" id="ARBA00004613"/>
    </source>
</evidence>
<organism evidence="9 10">
    <name type="scientific">Zhouia spongiae</name>
    <dbReference type="NCBI Taxonomy" id="2202721"/>
    <lineage>
        <taxon>Bacteria</taxon>
        <taxon>Pseudomonadati</taxon>
        <taxon>Bacteroidota</taxon>
        <taxon>Flavobacteriia</taxon>
        <taxon>Flavobacteriales</taxon>
        <taxon>Flavobacteriaceae</taxon>
        <taxon>Zhouia</taxon>
    </lineage>
</organism>
<accession>A0ABY3YQB4</accession>
<dbReference type="Proteomes" id="UP000829476">
    <property type="component" value="Chromosome"/>
</dbReference>
<proteinExistence type="predicted"/>
<dbReference type="InterPro" id="IPR028994">
    <property type="entry name" value="Integrin_alpha_N"/>
</dbReference>
<evidence type="ECO:0000256" key="6">
    <source>
        <dbReference type="SAM" id="MobiDB-lite"/>
    </source>
</evidence>
<keyword evidence="3 7" id="KW-0732">Signal</keyword>
<evidence type="ECO:0000256" key="7">
    <source>
        <dbReference type="SAM" id="SignalP"/>
    </source>
</evidence>
<reference evidence="9 10" key="1">
    <citation type="journal article" date="2018" name="Int. J. Syst. Evol. Microbiol.">
        <title>Zhouia spongiae sp. nov., isolated from a marine sponge.</title>
        <authorList>
            <person name="Zhuang L."/>
            <person name="Lin B."/>
            <person name="Qin F."/>
            <person name="Luo L."/>
        </authorList>
    </citation>
    <scope>NUCLEOTIDE SEQUENCE [LARGE SCALE GENOMIC DNA]</scope>
    <source>
        <strain evidence="9 10">HN-Y44</strain>
    </source>
</reference>
<feature type="region of interest" description="Disordered" evidence="6">
    <location>
        <begin position="45"/>
        <end position="69"/>
    </location>
</feature>
<dbReference type="InterPro" id="IPR013517">
    <property type="entry name" value="FG-GAP"/>
</dbReference>
<protein>
    <submittedName>
        <fullName evidence="9">FG-GAP-like repeat-containing protein</fullName>
    </submittedName>
</protein>
<feature type="domain" description="Teneurin-like YD-shell" evidence="8">
    <location>
        <begin position="1202"/>
        <end position="1866"/>
    </location>
</feature>
<dbReference type="Pfam" id="PF25023">
    <property type="entry name" value="TEN_YD-shell"/>
    <property type="match status" value="1"/>
</dbReference>
<dbReference type="NCBIfam" id="TIGR03696">
    <property type="entry name" value="Rhs_assc_core"/>
    <property type="match status" value="1"/>
</dbReference>
<dbReference type="EMBL" id="CP094326">
    <property type="protein sequence ID" value="UNY99767.1"/>
    <property type="molecule type" value="Genomic_DNA"/>
</dbReference>
<dbReference type="RefSeq" id="WP_242938139.1">
    <property type="nucleotide sequence ID" value="NZ_CP094326.1"/>
</dbReference>
<comment type="subcellular location">
    <subcellularLocation>
        <location evidence="1">Secreted</location>
    </subcellularLocation>
</comment>
<evidence type="ECO:0000313" key="10">
    <source>
        <dbReference type="Proteomes" id="UP000829476"/>
    </source>
</evidence>
<keyword evidence="4" id="KW-0677">Repeat</keyword>